<feature type="transmembrane region" description="Helical" evidence="5">
    <location>
        <begin position="107"/>
        <end position="131"/>
    </location>
</feature>
<dbReference type="GO" id="GO:0015179">
    <property type="term" value="F:L-amino acid transmembrane transporter activity"/>
    <property type="evidence" value="ECO:0007669"/>
    <property type="project" value="TreeGrafter"/>
</dbReference>
<evidence type="ECO:0000313" key="7">
    <source>
        <dbReference type="EMBL" id="RWS13068.1"/>
    </source>
</evidence>
<comment type="subcellular location">
    <subcellularLocation>
        <location evidence="1">Membrane</location>
        <topology evidence="1">Multi-pass membrane protein</topology>
    </subcellularLocation>
</comment>
<feature type="transmembrane region" description="Helical" evidence="5">
    <location>
        <begin position="143"/>
        <end position="162"/>
    </location>
</feature>
<dbReference type="Proteomes" id="UP000285301">
    <property type="component" value="Unassembled WGS sequence"/>
</dbReference>
<accession>A0A3S3PMZ3</accession>
<reference evidence="7 8" key="1">
    <citation type="journal article" date="2018" name="Gigascience">
        <title>Genomes of trombidid mites reveal novel predicted allergens and laterally-transferred genes associated with secondary metabolism.</title>
        <authorList>
            <person name="Dong X."/>
            <person name="Chaisiri K."/>
            <person name="Xia D."/>
            <person name="Armstrong S.D."/>
            <person name="Fang Y."/>
            <person name="Donnelly M.J."/>
            <person name="Kadowaki T."/>
            <person name="McGarry J.W."/>
            <person name="Darby A.C."/>
            <person name="Makepeace B.L."/>
        </authorList>
    </citation>
    <scope>NUCLEOTIDE SEQUENCE [LARGE SCALE GENOMIC DNA]</scope>
    <source>
        <strain evidence="7">UoL-WK</strain>
    </source>
</reference>
<feature type="transmembrane region" description="Helical" evidence="5">
    <location>
        <begin position="401"/>
        <end position="422"/>
    </location>
</feature>
<keyword evidence="8" id="KW-1185">Reference proteome</keyword>
<sequence>FFCRFTSKMTALTSNLATMMHLLKGNIGTGILSIPNAFTNAGLLVGTLMLIVIGIIAIHCMHQLLNCQKMLCKKFQVDFLDYDQVAEKAFLSGPSWLQRRSIFARRCVTTFLLITQLGFCCVYSLFVAVNLKEFIKRVANYDFDVHVIMLIELPFMICFNFVKQLNHLAIASTIANCFQVLGITIIFANLWTDIPSTSNIPLSVDFSRFPLFFGTVIYSFEGIGIILFLKKEMKEPAAFGGINGVLNTGMTIVSCLYISMGFYGFLKFGMTDKPTVTLDLPDTTMNRMVQLMFALSIFLSYALQLYVPVNIIWPYLCEKMNLNKQSYKTNIYNYCFRAILVCITFLIAGAIPELDLFISLVGALSSSCLALIFPPVIEIFTYWPEKLGKIDWTLLLLKNSLIILFGLLGFLTGTYASIVQIVNKLFK</sequence>
<feature type="transmembrane region" description="Helical" evidence="5">
    <location>
        <begin position="291"/>
        <end position="313"/>
    </location>
</feature>
<name>A0A3S3PMZ3_9ACAR</name>
<feature type="transmembrane region" description="Helical" evidence="5">
    <location>
        <begin position="241"/>
        <end position="266"/>
    </location>
</feature>
<evidence type="ECO:0000256" key="4">
    <source>
        <dbReference type="ARBA" id="ARBA00023136"/>
    </source>
</evidence>
<protein>
    <submittedName>
        <fullName evidence="7">Proton-coupled amino acid transporter 1-like isoform X1</fullName>
    </submittedName>
</protein>
<evidence type="ECO:0000256" key="2">
    <source>
        <dbReference type="ARBA" id="ARBA00022692"/>
    </source>
</evidence>
<feature type="transmembrane region" description="Helical" evidence="5">
    <location>
        <begin position="41"/>
        <end position="65"/>
    </location>
</feature>
<dbReference type="STRING" id="1965070.A0A3S3PMZ3"/>
<dbReference type="PANTHER" id="PTHR22950">
    <property type="entry name" value="AMINO ACID TRANSPORTER"/>
    <property type="match status" value="1"/>
</dbReference>
<feature type="transmembrane region" description="Helical" evidence="5">
    <location>
        <begin position="357"/>
        <end position="380"/>
    </location>
</feature>
<keyword evidence="3 5" id="KW-1133">Transmembrane helix</keyword>
<dbReference type="AlphaFoldDB" id="A0A3S3PMZ3"/>
<dbReference type="EMBL" id="NCKU01001108">
    <property type="protein sequence ID" value="RWS13068.1"/>
    <property type="molecule type" value="Genomic_DNA"/>
</dbReference>
<feature type="transmembrane region" description="Helical" evidence="5">
    <location>
        <begin position="211"/>
        <end position="229"/>
    </location>
</feature>
<keyword evidence="2 5" id="KW-0812">Transmembrane</keyword>
<dbReference type="OrthoDB" id="1684102at2759"/>
<evidence type="ECO:0000256" key="5">
    <source>
        <dbReference type="SAM" id="Phobius"/>
    </source>
</evidence>
<evidence type="ECO:0000259" key="6">
    <source>
        <dbReference type="Pfam" id="PF01490"/>
    </source>
</evidence>
<organism evidence="7 8">
    <name type="scientific">Dinothrombium tinctorium</name>
    <dbReference type="NCBI Taxonomy" id="1965070"/>
    <lineage>
        <taxon>Eukaryota</taxon>
        <taxon>Metazoa</taxon>
        <taxon>Ecdysozoa</taxon>
        <taxon>Arthropoda</taxon>
        <taxon>Chelicerata</taxon>
        <taxon>Arachnida</taxon>
        <taxon>Acari</taxon>
        <taxon>Acariformes</taxon>
        <taxon>Trombidiformes</taxon>
        <taxon>Prostigmata</taxon>
        <taxon>Anystina</taxon>
        <taxon>Parasitengona</taxon>
        <taxon>Trombidioidea</taxon>
        <taxon>Trombidiidae</taxon>
        <taxon>Dinothrombium</taxon>
    </lineage>
</organism>
<gene>
    <name evidence="7" type="ORF">B4U79_01870</name>
</gene>
<evidence type="ECO:0000256" key="1">
    <source>
        <dbReference type="ARBA" id="ARBA00004141"/>
    </source>
</evidence>
<feature type="domain" description="Amino acid transporter transmembrane" evidence="6">
    <location>
        <begin position="14"/>
        <end position="418"/>
    </location>
</feature>
<dbReference type="Pfam" id="PF01490">
    <property type="entry name" value="Aa_trans"/>
    <property type="match status" value="1"/>
</dbReference>
<feature type="transmembrane region" description="Helical" evidence="5">
    <location>
        <begin position="169"/>
        <end position="191"/>
    </location>
</feature>
<dbReference type="PANTHER" id="PTHR22950:SF349">
    <property type="entry name" value="AMINO ACID TRANSPORTER TRANSMEMBRANE DOMAIN-CONTAINING PROTEIN"/>
    <property type="match status" value="1"/>
</dbReference>
<keyword evidence="4 5" id="KW-0472">Membrane</keyword>
<evidence type="ECO:0000313" key="8">
    <source>
        <dbReference type="Proteomes" id="UP000285301"/>
    </source>
</evidence>
<feature type="non-terminal residue" evidence="7">
    <location>
        <position position="1"/>
    </location>
</feature>
<feature type="transmembrane region" description="Helical" evidence="5">
    <location>
        <begin position="334"/>
        <end position="351"/>
    </location>
</feature>
<dbReference type="GO" id="GO:0005774">
    <property type="term" value="C:vacuolar membrane"/>
    <property type="evidence" value="ECO:0007669"/>
    <property type="project" value="TreeGrafter"/>
</dbReference>
<evidence type="ECO:0000256" key="3">
    <source>
        <dbReference type="ARBA" id="ARBA00022989"/>
    </source>
</evidence>
<dbReference type="InterPro" id="IPR013057">
    <property type="entry name" value="AA_transpt_TM"/>
</dbReference>
<proteinExistence type="predicted"/>
<comment type="caution">
    <text evidence="7">The sequence shown here is derived from an EMBL/GenBank/DDBJ whole genome shotgun (WGS) entry which is preliminary data.</text>
</comment>